<accession>A0ABS1CD85</accession>
<dbReference type="SMART" id="SM00046">
    <property type="entry name" value="DAGKc"/>
    <property type="match status" value="1"/>
</dbReference>
<protein>
    <recommendedName>
        <fullName evidence="1">DAGKc domain-containing protein</fullName>
    </recommendedName>
</protein>
<dbReference type="EMBL" id="NRRV01000005">
    <property type="protein sequence ID" value="MBK1629839.1"/>
    <property type="molecule type" value="Genomic_DNA"/>
</dbReference>
<feature type="domain" description="DAGKc" evidence="1">
    <location>
        <begin position="60"/>
        <end position="142"/>
    </location>
</feature>
<evidence type="ECO:0000313" key="2">
    <source>
        <dbReference type="EMBL" id="MBK1629839.1"/>
    </source>
</evidence>
<dbReference type="InterPro" id="IPR017438">
    <property type="entry name" value="ATP-NAD_kinase_N"/>
</dbReference>
<dbReference type="Gene3D" id="3.40.50.10330">
    <property type="entry name" value="Probable inorganic polyphosphate/atp-NAD kinase, domain 1"/>
    <property type="match status" value="1"/>
</dbReference>
<evidence type="ECO:0000313" key="3">
    <source>
        <dbReference type="Proteomes" id="UP000748752"/>
    </source>
</evidence>
<reference evidence="2 3" key="1">
    <citation type="journal article" date="2020" name="Microorganisms">
        <title>Osmotic Adaptation and Compatible Solute Biosynthesis of Phototrophic Bacteria as Revealed from Genome Analyses.</title>
        <authorList>
            <person name="Imhoff J.F."/>
            <person name="Rahn T."/>
            <person name="Kunzel S."/>
            <person name="Keller A."/>
            <person name="Neulinger S.C."/>
        </authorList>
    </citation>
    <scope>NUCLEOTIDE SEQUENCE [LARGE SCALE GENOMIC DNA]</scope>
    <source>
        <strain evidence="2 3">DSM 6210</strain>
    </source>
</reference>
<gene>
    <name evidence="2" type="ORF">CKO31_03595</name>
</gene>
<dbReference type="Gene3D" id="2.60.200.40">
    <property type="match status" value="1"/>
</dbReference>
<dbReference type="InterPro" id="IPR016064">
    <property type="entry name" value="NAD/diacylglycerol_kinase_sf"/>
</dbReference>
<dbReference type="Proteomes" id="UP000748752">
    <property type="component" value="Unassembled WGS sequence"/>
</dbReference>
<dbReference type="InterPro" id="IPR001206">
    <property type="entry name" value="Diacylglycerol_kinase_cat_dom"/>
</dbReference>
<sequence length="312" mass="33569">MTPATSVVTAAAIIIANARAGQAERHGDSLAVQLTQHLQAAGLASIALPFPAVATDPEQRAALFSHLDAGARRVVVLGGDGTVRTIARLLLGRPVPIGIVPLGTANLLARDPGLPLAPTQAAAVQASTRVHHIDVARCNGEPFLCAALFGMATDLARAREAARGIGTWRMLPRMLRKAYWILKRYPFHSVRLRLDDAPATLRTRALMVSNNPLQPQAGLHPVRTALNTGRLGVYGVREGPLYDLPRLALTLLAGTWPREPRVFHRVCERAHIHTSRPLRTTALLDGERVQLQTPLRFDTLIGALPMLVADAG</sequence>
<proteinExistence type="predicted"/>
<organism evidence="2 3">
    <name type="scientific">Thiohalocapsa halophila</name>
    <dbReference type="NCBI Taxonomy" id="69359"/>
    <lineage>
        <taxon>Bacteria</taxon>
        <taxon>Pseudomonadati</taxon>
        <taxon>Pseudomonadota</taxon>
        <taxon>Gammaproteobacteria</taxon>
        <taxon>Chromatiales</taxon>
        <taxon>Chromatiaceae</taxon>
        <taxon>Thiohalocapsa</taxon>
    </lineage>
</organism>
<evidence type="ECO:0000259" key="1">
    <source>
        <dbReference type="PROSITE" id="PS50146"/>
    </source>
</evidence>
<name>A0ABS1CD85_9GAMM</name>
<dbReference type="PROSITE" id="PS50146">
    <property type="entry name" value="DAGK"/>
    <property type="match status" value="1"/>
</dbReference>
<keyword evidence="3" id="KW-1185">Reference proteome</keyword>
<comment type="caution">
    <text evidence="2">The sequence shown here is derived from an EMBL/GenBank/DDBJ whole genome shotgun (WGS) entry which is preliminary data.</text>
</comment>
<dbReference type="Pfam" id="PF00781">
    <property type="entry name" value="DAGK_cat"/>
    <property type="match status" value="1"/>
</dbReference>
<dbReference type="SUPFAM" id="SSF111331">
    <property type="entry name" value="NAD kinase/diacylglycerol kinase-like"/>
    <property type="match status" value="1"/>
</dbReference>